<dbReference type="EMBL" id="EU493091">
    <property type="protein sequence ID" value="ACD39807.1"/>
    <property type="molecule type" value="Genomic_DNA"/>
</dbReference>
<comment type="catalytic activity">
    <reaction evidence="12">
        <text>Couples ATP hydrolysis with the unwinding of duplex DNA by translocating in the 3'-5' direction.</text>
        <dbReference type="EC" id="5.6.2.4"/>
    </reaction>
</comment>
<dbReference type="GO" id="GO:0042025">
    <property type="term" value="C:host cell nucleus"/>
    <property type="evidence" value="ECO:0007669"/>
    <property type="project" value="UniProtKB-SubCell"/>
</dbReference>
<keyword evidence="8" id="KW-0347">Helicase</keyword>
<evidence type="ECO:0000256" key="15">
    <source>
        <dbReference type="ARBA" id="ARBA00093297"/>
    </source>
</evidence>
<dbReference type="EC" id="5.6.2.4" evidence="13"/>
<evidence type="ECO:0000313" key="19">
    <source>
        <dbReference type="Proteomes" id="UP000145988"/>
    </source>
</evidence>
<dbReference type="SUPFAM" id="SSF55464">
    <property type="entry name" value="Origin of replication-binding domain, RBD-like"/>
    <property type="match status" value="1"/>
</dbReference>
<keyword evidence="11" id="KW-0413">Isomerase</keyword>
<dbReference type="Gene3D" id="1.10.10.510">
    <property type="entry name" value="Zinc finger, large T-antigen D1 domain"/>
    <property type="match status" value="1"/>
</dbReference>
<keyword evidence="5" id="KW-0235">DNA replication</keyword>
<gene>
    <name evidence="18" type="primary">E1</name>
</gene>
<dbReference type="Pfam" id="PF20450">
    <property type="entry name" value="PPV_E1_DBD"/>
    <property type="match status" value="1"/>
</dbReference>
<keyword evidence="7" id="KW-0378">Hydrolase</keyword>
<evidence type="ECO:0000256" key="16">
    <source>
        <dbReference type="SAM" id="MobiDB-lite"/>
    </source>
</evidence>
<evidence type="ECO:0000259" key="17">
    <source>
        <dbReference type="PROSITE" id="PS51206"/>
    </source>
</evidence>
<evidence type="ECO:0000256" key="9">
    <source>
        <dbReference type="ARBA" id="ARBA00022840"/>
    </source>
</evidence>
<dbReference type="GO" id="GO:0016887">
    <property type="term" value="F:ATP hydrolysis activity"/>
    <property type="evidence" value="ECO:0007669"/>
    <property type="project" value="RHEA"/>
</dbReference>
<sequence length="559" mass="62819">MAENGPSGTYDELFAESASLCDSGDEGPSHSTTLQEAEGWNGGASGKRRLPSTPSSTQDAGEELSPHMDSLNIGSVTKITKKCRRKLEMTIDSGFEASTCEVESSLSCTFEKRNQRIKQLGVFKESFMVSFSDIARQFKSNKTQSSTWVFAIFDYCSDISLLHNALQQTCTSILTDHNPTYRTYVFLCEFSGKKSRDSLLGLLKPFGILADDVHLCEPPNTRSVPAAVFFTKIQRLHGSLPLWIQQLTSIGDVTADHFKLVEMVQWAYDNNYTDESRIAYEYAKMATEDNNAKAWLKHNSQAKYVKDCAVMVRLYKKGEVQAMSLAELIVDRCEHHTDYDPDGWKNILLMLRFQNIALADFLQALRNCLHCVPKKCCIAFVGVPDSGKSMLCMSLIEFLEGRVLSFSNARSHFWLQPLGECKIALIDDATRPCWDYIETYLRNALDGNPVCIDAKYKAPVQIRCPPILITSNVDIRQGDQINGVLQESTYKYLLNRICVFPFDRPIPIREGRLRFAVKTSDWKSFFLTYSAALGFDLTDYDDGCEPATDGSAEHSVVNN</sequence>
<proteinExistence type="predicted"/>
<comment type="catalytic activity">
    <reaction evidence="14">
        <text>ATP + H2O = ADP + phosphate + H(+)</text>
        <dbReference type="Rhea" id="RHEA:13065"/>
        <dbReference type="ChEBI" id="CHEBI:15377"/>
        <dbReference type="ChEBI" id="CHEBI:15378"/>
        <dbReference type="ChEBI" id="CHEBI:30616"/>
        <dbReference type="ChEBI" id="CHEBI:43474"/>
        <dbReference type="ChEBI" id="CHEBI:456216"/>
        <dbReference type="EC" id="5.6.2.4"/>
    </reaction>
</comment>
<evidence type="ECO:0000256" key="7">
    <source>
        <dbReference type="ARBA" id="ARBA00022801"/>
    </source>
</evidence>
<dbReference type="InterPro" id="IPR016393">
    <property type="entry name" value="Rep_E1_papillomaV"/>
</dbReference>
<name>B6RUP3_9PAPI</name>
<keyword evidence="2" id="KW-0244">Early protein</keyword>
<comment type="subcellular location">
    <subcellularLocation>
        <location evidence="1">Host nucleus</location>
    </subcellularLocation>
</comment>
<comment type="function">
    <text evidence="15">ATP-dependent DNA 3'-5' helicase required for initiation of viral DNA replication. It forms a complex with the viral E2 protein. The E1-E2 complex binds to the replication origin which contains binding sites for both proteins. During the initial step, a dimer of E1 interacts with a dimer of protein E2 leading to a complex that binds the viral origin of replication with high specificity. Then, a second dimer of E1 displaces the E2 dimer in an ATP-dependent manner to form the E1 tetramer. Following this, two E1 monomers are added to each half of the site, which results in the formation of two E1 trimers on the viral ori. Subsequently, two hexamers will be created. The double hexamer acts as a bi-directional helicase machinery and unwinds the viral DNA and then recruits the host DNA polymerase to start replication.</text>
</comment>
<keyword evidence="3" id="KW-0597">Phosphoprotein</keyword>
<dbReference type="InterPro" id="IPR027417">
    <property type="entry name" value="P-loop_NTPase"/>
</dbReference>
<dbReference type="GO" id="GO:0003677">
    <property type="term" value="F:DNA binding"/>
    <property type="evidence" value="ECO:0007669"/>
    <property type="project" value="UniProtKB-KW"/>
</dbReference>
<dbReference type="Gene3D" id="3.40.1310.10">
    <property type="match status" value="1"/>
</dbReference>
<feature type="domain" description="SF3 helicase" evidence="17">
    <location>
        <begin position="356"/>
        <end position="515"/>
    </location>
</feature>
<dbReference type="InterPro" id="IPR014015">
    <property type="entry name" value="Helicase_SF3_DNA-vir"/>
</dbReference>
<dbReference type="PROSITE" id="PS51206">
    <property type="entry name" value="SF3_HELICASE_1"/>
    <property type="match status" value="1"/>
</dbReference>
<evidence type="ECO:0000256" key="14">
    <source>
        <dbReference type="ARBA" id="ARBA00048988"/>
    </source>
</evidence>
<evidence type="ECO:0000256" key="3">
    <source>
        <dbReference type="ARBA" id="ARBA00022553"/>
    </source>
</evidence>
<evidence type="ECO:0000256" key="2">
    <source>
        <dbReference type="ARBA" id="ARBA00022518"/>
    </source>
</evidence>
<reference evidence="18 19" key="1">
    <citation type="journal article" date="2009" name="Virology">
        <title>Genomic characterization of two novel reptilian papillomaviruses, Chelonia mydas papillomavirus 1 and Caretta caretta papillomavirus 1.</title>
        <authorList>
            <person name="Herbst L.H."/>
            <person name="Lenz J."/>
            <person name="Van Doorslaer K."/>
            <person name="Chen Z."/>
            <person name="Stacy B.A."/>
            <person name="Wellehan J.F.Jr."/>
            <person name="Manire C.A."/>
            <person name="Burk R.D."/>
        </authorList>
    </citation>
    <scope>NUCLEOTIDE SEQUENCE [LARGE SCALE GENOMIC DNA]</scope>
</reference>
<dbReference type="PIRSF" id="PIRSF003383">
    <property type="entry name" value="Rep_E1_papillomaV"/>
    <property type="match status" value="1"/>
</dbReference>
<dbReference type="InterPro" id="IPR046935">
    <property type="entry name" value="PPV_E1_DBD_sf"/>
</dbReference>
<evidence type="ECO:0000256" key="1">
    <source>
        <dbReference type="ARBA" id="ARBA00004147"/>
    </source>
</evidence>
<evidence type="ECO:0000256" key="8">
    <source>
        <dbReference type="ARBA" id="ARBA00022806"/>
    </source>
</evidence>
<organism evidence="18 19">
    <name type="scientific">Chelonia mydas papillomavirus 1</name>
    <dbReference type="NCBI Taxonomy" id="485242"/>
    <lineage>
        <taxon>Viruses</taxon>
        <taxon>Monodnaviria</taxon>
        <taxon>Shotokuvirae</taxon>
        <taxon>Cossaviricota</taxon>
        <taxon>Papovaviricetes</taxon>
        <taxon>Zurhausenvirales</taxon>
        <taxon>Papillomaviridae</taxon>
        <taxon>Firstpapillomavirinae</taxon>
        <taxon>Dyozetapapillomavirus</taxon>
        <taxon>Dyozetapapillomavirus 1</taxon>
    </lineage>
</organism>
<dbReference type="GO" id="GO:0043138">
    <property type="term" value="F:3'-5' DNA helicase activity"/>
    <property type="evidence" value="ECO:0007669"/>
    <property type="project" value="UniProtKB-EC"/>
</dbReference>
<feature type="region of interest" description="Disordered" evidence="16">
    <location>
        <begin position="1"/>
        <end position="69"/>
    </location>
</feature>
<evidence type="ECO:0000256" key="6">
    <source>
        <dbReference type="ARBA" id="ARBA00022741"/>
    </source>
</evidence>
<dbReference type="GO" id="GO:0006260">
    <property type="term" value="P:DNA replication"/>
    <property type="evidence" value="ECO:0007669"/>
    <property type="project" value="UniProtKB-KW"/>
</dbReference>
<evidence type="ECO:0000256" key="5">
    <source>
        <dbReference type="ARBA" id="ARBA00022705"/>
    </source>
</evidence>
<keyword evidence="10" id="KW-0238">DNA-binding</keyword>
<dbReference type="InterPro" id="IPR001177">
    <property type="entry name" value="PPV_DNA_helicase_E1_C"/>
</dbReference>
<keyword evidence="4" id="KW-1048">Host nucleus</keyword>
<evidence type="ECO:0000256" key="11">
    <source>
        <dbReference type="ARBA" id="ARBA00023235"/>
    </source>
</evidence>
<dbReference type="GO" id="GO:0005524">
    <property type="term" value="F:ATP binding"/>
    <property type="evidence" value="ECO:0007669"/>
    <property type="project" value="UniProtKB-KW"/>
</dbReference>
<dbReference type="InterPro" id="IPR037102">
    <property type="entry name" value="Znf_lg_T-Ag_D1_dom_sf"/>
</dbReference>
<dbReference type="Gene3D" id="3.40.50.300">
    <property type="entry name" value="P-loop containing nucleotide triphosphate hydrolases"/>
    <property type="match status" value="1"/>
</dbReference>
<accession>B6RUP3</accession>
<keyword evidence="9" id="KW-0067">ATP-binding</keyword>
<dbReference type="SUPFAM" id="SSF52540">
    <property type="entry name" value="P-loop containing nucleoside triphosphate hydrolases"/>
    <property type="match status" value="1"/>
</dbReference>
<evidence type="ECO:0000256" key="10">
    <source>
        <dbReference type="ARBA" id="ARBA00023125"/>
    </source>
</evidence>
<protein>
    <recommendedName>
        <fullName evidence="13">DNA 3'-5' helicase</fullName>
        <ecNumber evidence="13">5.6.2.4</ecNumber>
    </recommendedName>
</protein>
<keyword evidence="6" id="KW-0547">Nucleotide-binding</keyword>
<evidence type="ECO:0000256" key="13">
    <source>
        <dbReference type="ARBA" id="ARBA00034808"/>
    </source>
</evidence>
<evidence type="ECO:0000256" key="4">
    <source>
        <dbReference type="ARBA" id="ARBA00022562"/>
    </source>
</evidence>
<dbReference type="InterPro" id="IPR046832">
    <property type="entry name" value="PPV_E1_DBD"/>
</dbReference>
<dbReference type="Proteomes" id="UP000145988">
    <property type="component" value="Genome"/>
</dbReference>
<evidence type="ECO:0000313" key="18">
    <source>
        <dbReference type="EMBL" id="ACD39807.1"/>
    </source>
</evidence>
<dbReference type="Pfam" id="PF00519">
    <property type="entry name" value="PPV_E1_C"/>
    <property type="match status" value="1"/>
</dbReference>
<evidence type="ECO:0000256" key="12">
    <source>
        <dbReference type="ARBA" id="ARBA00034617"/>
    </source>
</evidence>